<organism evidence="1 2">
    <name type="scientific">Candidatus Afipia apatlaquensis</name>
    <dbReference type="NCBI Taxonomy" id="2712852"/>
    <lineage>
        <taxon>Bacteria</taxon>
        <taxon>Pseudomonadati</taxon>
        <taxon>Pseudomonadota</taxon>
        <taxon>Alphaproteobacteria</taxon>
        <taxon>Hyphomicrobiales</taxon>
        <taxon>Nitrobacteraceae</taxon>
        <taxon>Afipia</taxon>
    </lineage>
</organism>
<dbReference type="InterPro" id="IPR006311">
    <property type="entry name" value="TAT_signal"/>
</dbReference>
<dbReference type="InterPro" id="IPR019546">
    <property type="entry name" value="TAT_signal_bac_arc"/>
</dbReference>
<gene>
    <name evidence="1" type="ORF">G4V63_00175</name>
</gene>
<proteinExistence type="predicted"/>
<evidence type="ECO:0000313" key="2">
    <source>
        <dbReference type="Proteomes" id="UP000480266"/>
    </source>
</evidence>
<protein>
    <submittedName>
        <fullName evidence="1">Twin-arginine translocation signal domain-containing protein</fullName>
    </submittedName>
</protein>
<reference evidence="1" key="1">
    <citation type="submission" date="2020-02" db="EMBL/GenBank/DDBJ databases">
        <title>Draft genome sequence of Candidatus Afipia apatlaquensis IBT-C3, a potential strain for decolorization of textile dyes.</title>
        <authorList>
            <person name="Sanchez-Reyes A."/>
            <person name="Breton-Deval L."/>
            <person name="Mangelson H."/>
            <person name="Sanchez-Flores A."/>
        </authorList>
    </citation>
    <scope>NUCLEOTIDE SEQUENCE [LARGE SCALE GENOMIC DNA]</scope>
    <source>
        <strain evidence="1">IBT-C3</strain>
    </source>
</reference>
<evidence type="ECO:0000313" key="1">
    <source>
        <dbReference type="EMBL" id="NGX93705.1"/>
    </source>
</evidence>
<dbReference type="Pfam" id="PF10518">
    <property type="entry name" value="TAT_signal"/>
    <property type="match status" value="1"/>
</dbReference>
<comment type="caution">
    <text evidence="1">The sequence shown here is derived from an EMBL/GenBank/DDBJ whole genome shotgun (WGS) entry which is preliminary data.</text>
</comment>
<dbReference type="AlphaFoldDB" id="A0A7C9RC38"/>
<accession>A0A7C9RC38</accession>
<dbReference type="NCBIfam" id="TIGR01409">
    <property type="entry name" value="TAT_signal_seq"/>
    <property type="match status" value="1"/>
</dbReference>
<sequence length="54" mass="5891">MTRKKSNQWKSKGKPFDFSRRDFLKTSAGAVVGAGSLASPYVNAQAGVTLRFLN</sequence>
<dbReference type="Proteomes" id="UP000480266">
    <property type="component" value="Unassembled WGS sequence"/>
</dbReference>
<dbReference type="PROSITE" id="PS51318">
    <property type="entry name" value="TAT"/>
    <property type="match status" value="1"/>
</dbReference>
<dbReference type="EMBL" id="JAAMRR010000009">
    <property type="protein sequence ID" value="NGX93705.1"/>
    <property type="molecule type" value="Genomic_DNA"/>
</dbReference>
<keyword evidence="2" id="KW-1185">Reference proteome</keyword>
<name>A0A7C9RC38_9BRAD</name>
<feature type="non-terminal residue" evidence="1">
    <location>
        <position position="54"/>
    </location>
</feature>